<dbReference type="Gene3D" id="2.40.160.60">
    <property type="entry name" value="Outer membrane protein transport protein (OMPP1/FadL/TodX)"/>
    <property type="match status" value="1"/>
</dbReference>
<dbReference type="SUPFAM" id="SSF56935">
    <property type="entry name" value="Porins"/>
    <property type="match status" value="1"/>
</dbReference>
<accession>A0A3B1C5P8</accession>
<name>A0A3B1C5P8_9ZZZZ</name>
<proteinExistence type="predicted"/>
<dbReference type="NCBIfam" id="NF033711">
    <property type="entry name" value="T9SS_PorQ"/>
    <property type="match status" value="1"/>
</dbReference>
<evidence type="ECO:0000313" key="1">
    <source>
        <dbReference type="EMBL" id="VAX21971.1"/>
    </source>
</evidence>
<organism evidence="1">
    <name type="scientific">hydrothermal vent metagenome</name>
    <dbReference type="NCBI Taxonomy" id="652676"/>
    <lineage>
        <taxon>unclassified sequences</taxon>
        <taxon>metagenomes</taxon>
        <taxon>ecological metagenomes</taxon>
    </lineage>
</organism>
<dbReference type="EMBL" id="UOGD01000210">
    <property type="protein sequence ID" value="VAX21971.1"/>
    <property type="molecule type" value="Genomic_DNA"/>
</dbReference>
<evidence type="ECO:0008006" key="2">
    <source>
        <dbReference type="Google" id="ProtNLM"/>
    </source>
</evidence>
<sequence>MKKVSVIILLSLLAASHLVAQTTYDFLRIEMSPRAAALGGTYVSNADDPDVIFYNPAGFKTIHKTPVSFSFVKHLMDINSASLSSTFEIGGLGRFGAAIQYISYGSFDKADEYGNKIGNFNAGDLSMLIGYANSLAQNFYYGVNLKFIYSSIDEYSSMGLAGDIGLQYLIPQKGWNFGFSILNIGSQLTYYSYTKEDLPTSIQLGVSKKLEHTPLELFFAFSRLNDDNRFDYINAGVEFTLSKVIQLRFGFDNNKRKQQKVGASSGLAGFSFGLGVNLNSYKFNYAFSSMGSIGALHRIGIAAVF</sequence>
<dbReference type="AlphaFoldDB" id="A0A3B1C5P8"/>
<reference evidence="1" key="1">
    <citation type="submission" date="2018-06" db="EMBL/GenBank/DDBJ databases">
        <authorList>
            <person name="Zhirakovskaya E."/>
        </authorList>
    </citation>
    <scope>NUCLEOTIDE SEQUENCE</scope>
</reference>
<gene>
    <name evidence="1" type="ORF">MNBD_IGNAVI01-386</name>
</gene>
<dbReference type="NCBIfam" id="NF033709">
    <property type="entry name" value="PorV_fam"/>
    <property type="match status" value="1"/>
</dbReference>
<protein>
    <recommendedName>
        <fullName evidence="2">Low affinity penicillin binding protein</fullName>
    </recommendedName>
</protein>